<organism evidence="6 7">
    <name type="scientific">Nelumbo nucifera</name>
    <name type="common">Sacred lotus</name>
    <dbReference type="NCBI Taxonomy" id="4432"/>
    <lineage>
        <taxon>Eukaryota</taxon>
        <taxon>Viridiplantae</taxon>
        <taxon>Streptophyta</taxon>
        <taxon>Embryophyta</taxon>
        <taxon>Tracheophyta</taxon>
        <taxon>Spermatophyta</taxon>
        <taxon>Magnoliopsida</taxon>
        <taxon>Proteales</taxon>
        <taxon>Nelumbonaceae</taxon>
        <taxon>Nelumbo</taxon>
    </lineage>
</organism>
<evidence type="ECO:0000313" key="7">
    <source>
        <dbReference type="Proteomes" id="UP000607653"/>
    </source>
</evidence>
<dbReference type="GO" id="GO:0016757">
    <property type="term" value="F:glycosyltransferase activity"/>
    <property type="evidence" value="ECO:0007669"/>
    <property type="project" value="UniProtKB-KW"/>
</dbReference>
<comment type="caution">
    <text evidence="6">The sequence shown here is derived from an EMBL/GenBank/DDBJ whole genome shotgun (WGS) entry which is preliminary data.</text>
</comment>
<keyword evidence="2" id="KW-0328">Glycosyltransferase</keyword>
<dbReference type="UniPathway" id="UPA00152"/>
<comment type="pathway">
    <text evidence="1">Glycan biosynthesis; starch biosynthesis.</text>
</comment>
<sequence>MSIILVPAECGPSSKTGGLGDVAGALPKALARRGHRVLVVAPRYGNYAEVLETGVRKRYKVDGQDMEVTFFQAYIGGMDFVFMDSPMFGNIEKNIYRGGREDILKIMVILCKAALEIISNYMTQEVGNT</sequence>
<evidence type="ECO:0000256" key="4">
    <source>
        <dbReference type="ARBA" id="ARBA00022922"/>
    </source>
</evidence>
<dbReference type="EMBL" id="DUZY01000002">
    <property type="protein sequence ID" value="DAD27917.1"/>
    <property type="molecule type" value="Genomic_DNA"/>
</dbReference>
<protein>
    <recommendedName>
        <fullName evidence="5">Starch synthase catalytic domain-containing protein</fullName>
    </recommendedName>
</protein>
<feature type="domain" description="Starch synthase catalytic" evidence="5">
    <location>
        <begin position="3"/>
        <end position="120"/>
    </location>
</feature>
<evidence type="ECO:0000313" key="6">
    <source>
        <dbReference type="EMBL" id="DAD27917.1"/>
    </source>
</evidence>
<evidence type="ECO:0000256" key="1">
    <source>
        <dbReference type="ARBA" id="ARBA00004727"/>
    </source>
</evidence>
<dbReference type="PANTHER" id="PTHR45825">
    <property type="entry name" value="GRANULE-BOUND STARCH SYNTHASE 1, CHLOROPLASTIC/AMYLOPLASTIC"/>
    <property type="match status" value="1"/>
</dbReference>
<keyword evidence="4" id="KW-0750">Starch biosynthesis</keyword>
<keyword evidence="7" id="KW-1185">Reference proteome</keyword>
<evidence type="ECO:0000259" key="5">
    <source>
        <dbReference type="Pfam" id="PF08323"/>
    </source>
</evidence>
<reference evidence="6 7" key="1">
    <citation type="journal article" date="2020" name="Mol. Biol. Evol.">
        <title>Distinct Expression and Methylation Patterns for Genes with Different Fates following a Single Whole-Genome Duplication in Flowering Plants.</title>
        <authorList>
            <person name="Shi T."/>
            <person name="Rahmani R.S."/>
            <person name="Gugger P.F."/>
            <person name="Wang M."/>
            <person name="Li H."/>
            <person name="Zhang Y."/>
            <person name="Li Z."/>
            <person name="Wang Q."/>
            <person name="Van de Peer Y."/>
            <person name="Marchal K."/>
            <person name="Chen J."/>
        </authorList>
    </citation>
    <scope>NUCLEOTIDE SEQUENCE [LARGE SCALE GENOMIC DNA]</scope>
    <source>
        <tissue evidence="6">Leaf</tissue>
    </source>
</reference>
<dbReference type="AlphaFoldDB" id="A0A822Y624"/>
<name>A0A822Y624_NELNU</name>
<dbReference type="InterPro" id="IPR013534">
    <property type="entry name" value="Starch_synth_cat_dom"/>
</dbReference>
<gene>
    <name evidence="6" type="ORF">HUJ06_029385</name>
</gene>
<accession>A0A822Y624</accession>
<evidence type="ECO:0000256" key="3">
    <source>
        <dbReference type="ARBA" id="ARBA00022679"/>
    </source>
</evidence>
<keyword evidence="3" id="KW-0808">Transferase</keyword>
<dbReference type="GO" id="GO:0019252">
    <property type="term" value="P:starch biosynthetic process"/>
    <property type="evidence" value="ECO:0007669"/>
    <property type="project" value="UniProtKB-UniPathway"/>
</dbReference>
<dbReference type="Gene3D" id="3.40.50.2000">
    <property type="entry name" value="Glycogen Phosphorylase B"/>
    <property type="match status" value="1"/>
</dbReference>
<proteinExistence type="predicted"/>
<dbReference type="Pfam" id="PF08323">
    <property type="entry name" value="Glyco_transf_5"/>
    <property type="match status" value="1"/>
</dbReference>
<dbReference type="SUPFAM" id="SSF53756">
    <property type="entry name" value="UDP-Glycosyltransferase/glycogen phosphorylase"/>
    <property type="match status" value="1"/>
</dbReference>
<dbReference type="Proteomes" id="UP000607653">
    <property type="component" value="Unassembled WGS sequence"/>
</dbReference>
<dbReference type="PANTHER" id="PTHR45825:SF2">
    <property type="entry name" value="STARCH SYNTHASE 2, CHLOROPLASTIC_AMYLOPLASTIC"/>
    <property type="match status" value="1"/>
</dbReference>
<evidence type="ECO:0000256" key="2">
    <source>
        <dbReference type="ARBA" id="ARBA00022676"/>
    </source>
</evidence>